<reference evidence="2 3" key="1">
    <citation type="submission" date="2016-04" db="EMBL/GenBank/DDBJ databases">
        <title>Multiple horizontal gene transfer events from other fungi enriched the ability of the initially mycotrophic fungus Trichoderma (Ascomycota) to feed on dead plant biomass.</title>
        <authorList>
            <person name="Atanasova L."/>
            <person name="Chenthamara K."/>
            <person name="Zhang J."/>
            <person name="Grujic M."/>
            <person name="Henrissat B."/>
            <person name="Kuo A."/>
            <person name="Aertz A."/>
            <person name="Salamov A."/>
            <person name="Lipzen A."/>
            <person name="Labutti K."/>
            <person name="Barry K."/>
            <person name="Miao Y."/>
            <person name="Rahimi M.J."/>
            <person name="Shen Q."/>
            <person name="Grigoriev I.V."/>
            <person name="Kubicek C.P."/>
            <person name="Druzhinina I.S."/>
        </authorList>
    </citation>
    <scope>NUCLEOTIDE SEQUENCE [LARGE SCALE GENOMIC DNA]</scope>
    <source>
        <strain evidence="2 3">NJAU 4742</strain>
    </source>
</reference>
<dbReference type="Proteomes" id="UP000191004">
    <property type="component" value="Unassembled WGS sequence"/>
</dbReference>
<evidence type="ECO:0000259" key="1">
    <source>
        <dbReference type="Pfam" id="PF24476"/>
    </source>
</evidence>
<sequence length="549" mass="63279">MITAHLYYQYPLSVVFNHKAFRYEHERHSFSFPGANTYISLRDLLDKHTFPKVPKFDTDNSKYYSFGDRYLLGLNLAKSLFHLFDGPWRPLNWKTEDIGFPATETSTSMTVHSRHSPYIQFSLDIGDEENRIQKRQAEDEKLCYPMWLALAQILLELHLGRSLAHKVEDLDKPKLRKRLLQISDSELRDNEFDSYKEAIEACLNIGYNLFLLPRKAGPAEARRLIRNLIIAKLEKNYEKWSSTLGEYTDLDLTSNQQSRKPEDITASSLNKDAMAITPIPPPSFLQRPPTRSSQAESTFHLAPRFTIKPPPYGPLHLGTIIDDLKNVEPINETCRLPLPGDAYKHITEGFFATTSRIETGECGVWAKFVVERMGSEASLTGGDSAKDIYTKYAYRFEKLEEITFTPTKKYMTQSMNEPAVKDFVEGGGWDPVYMITGLKIVRGPTITWQKSKSWALEESWKWEKWEKCDDFIYGIRVKRLYFKRGVLSARSGTVVGEYFHYGARWADIDFDYAEENLKEVIAEDISQGDEEMEAKAQVMDGEEIWVTPI</sequence>
<dbReference type="Pfam" id="PF24476">
    <property type="entry name" value="DUF7580"/>
    <property type="match status" value="1"/>
</dbReference>
<feature type="domain" description="DUF7580" evidence="1">
    <location>
        <begin position="16"/>
        <end position="239"/>
    </location>
</feature>
<gene>
    <name evidence="2" type="ORF">A0O28_0003600</name>
</gene>
<proteinExistence type="predicted"/>
<organism evidence="2 3">
    <name type="scientific">Trichoderma guizhouense</name>
    <dbReference type="NCBI Taxonomy" id="1491466"/>
    <lineage>
        <taxon>Eukaryota</taxon>
        <taxon>Fungi</taxon>
        <taxon>Dikarya</taxon>
        <taxon>Ascomycota</taxon>
        <taxon>Pezizomycotina</taxon>
        <taxon>Sordariomycetes</taxon>
        <taxon>Hypocreomycetidae</taxon>
        <taxon>Hypocreales</taxon>
        <taxon>Hypocreaceae</taxon>
        <taxon>Trichoderma</taxon>
    </lineage>
</organism>
<evidence type="ECO:0000313" key="3">
    <source>
        <dbReference type="Proteomes" id="UP000191004"/>
    </source>
</evidence>
<protein>
    <recommendedName>
        <fullName evidence="1">DUF7580 domain-containing protein</fullName>
    </recommendedName>
</protein>
<keyword evidence="3" id="KW-1185">Reference proteome</keyword>
<dbReference type="OrthoDB" id="5428226at2759"/>
<dbReference type="AlphaFoldDB" id="A0A1T3CGZ1"/>
<evidence type="ECO:0000313" key="2">
    <source>
        <dbReference type="EMBL" id="OPB40281.1"/>
    </source>
</evidence>
<dbReference type="PANTHER" id="PTHR35186:SF4">
    <property type="entry name" value="PRION-INHIBITION AND PROPAGATION HELO DOMAIN-CONTAINING PROTEIN"/>
    <property type="match status" value="1"/>
</dbReference>
<dbReference type="InterPro" id="IPR056002">
    <property type="entry name" value="DUF7580"/>
</dbReference>
<accession>A0A1T3CGZ1</accession>
<name>A0A1T3CGZ1_9HYPO</name>
<dbReference type="EMBL" id="LVVK01000017">
    <property type="protein sequence ID" value="OPB40281.1"/>
    <property type="molecule type" value="Genomic_DNA"/>
</dbReference>
<comment type="caution">
    <text evidence="2">The sequence shown here is derived from an EMBL/GenBank/DDBJ whole genome shotgun (WGS) entry which is preliminary data.</text>
</comment>
<dbReference type="PANTHER" id="PTHR35186">
    <property type="entry name" value="ANK_REP_REGION DOMAIN-CONTAINING PROTEIN"/>
    <property type="match status" value="1"/>
</dbReference>